<gene>
    <name evidence="1" type="ORF">CVT25_015670</name>
</gene>
<dbReference type="AlphaFoldDB" id="A0A409WSI8"/>
<dbReference type="Proteomes" id="UP000283269">
    <property type="component" value="Unassembled WGS sequence"/>
</dbReference>
<dbReference type="InParanoid" id="A0A409WSI8"/>
<accession>A0A409WSI8</accession>
<reference evidence="1 2" key="1">
    <citation type="journal article" date="2018" name="Evol. Lett.">
        <title>Horizontal gene cluster transfer increased hallucinogenic mushroom diversity.</title>
        <authorList>
            <person name="Reynolds H.T."/>
            <person name="Vijayakumar V."/>
            <person name="Gluck-Thaler E."/>
            <person name="Korotkin H.B."/>
            <person name="Matheny P.B."/>
            <person name="Slot J.C."/>
        </authorList>
    </citation>
    <scope>NUCLEOTIDE SEQUENCE [LARGE SCALE GENOMIC DNA]</scope>
    <source>
        <strain evidence="1 2">2631</strain>
    </source>
</reference>
<evidence type="ECO:0000313" key="1">
    <source>
        <dbReference type="EMBL" id="PPQ81480.1"/>
    </source>
</evidence>
<comment type="caution">
    <text evidence="1">The sequence shown here is derived from an EMBL/GenBank/DDBJ whole genome shotgun (WGS) entry which is preliminary data.</text>
</comment>
<proteinExistence type="predicted"/>
<dbReference type="EMBL" id="NHYD01003248">
    <property type="protein sequence ID" value="PPQ81480.1"/>
    <property type="molecule type" value="Genomic_DNA"/>
</dbReference>
<protein>
    <submittedName>
        <fullName evidence="1">Uncharacterized protein</fullName>
    </submittedName>
</protein>
<name>A0A409WSI8_PSICY</name>
<keyword evidence="2" id="KW-1185">Reference proteome</keyword>
<organism evidence="1 2">
    <name type="scientific">Psilocybe cyanescens</name>
    <dbReference type="NCBI Taxonomy" id="93625"/>
    <lineage>
        <taxon>Eukaryota</taxon>
        <taxon>Fungi</taxon>
        <taxon>Dikarya</taxon>
        <taxon>Basidiomycota</taxon>
        <taxon>Agaricomycotina</taxon>
        <taxon>Agaricomycetes</taxon>
        <taxon>Agaricomycetidae</taxon>
        <taxon>Agaricales</taxon>
        <taxon>Agaricineae</taxon>
        <taxon>Strophariaceae</taxon>
        <taxon>Psilocybe</taxon>
    </lineage>
</organism>
<sequence length="129" mass="14236">MQGGCRVRDHQEAHLTKKQIAKLHGRNATALPSLAAIATHSPQQAPLSSSQLSPFTIPKYLTEPHEKLAEATQARLTLERQQRQEEEDFQAALDASLNDFNTFPTTIVGLAPTSAKSKALSHPFVRNRQ</sequence>
<evidence type="ECO:0000313" key="2">
    <source>
        <dbReference type="Proteomes" id="UP000283269"/>
    </source>
</evidence>